<sequence>MNKQSHIFERIPLTSGLLLGVLPLPIHVFIPIQLSYELAAITLVLIAGIYIGYAFKDGRPNTVFLEFSVALAFAATAWVGMNGYPFMIIGALVAHGFWDLLHLKLIKTDVPRWYIRFCVICDWVMAASLTLIWSFLP</sequence>
<keyword evidence="1" id="KW-0812">Transmembrane</keyword>
<feature type="transmembrane region" description="Helical" evidence="1">
    <location>
        <begin position="113"/>
        <end position="136"/>
    </location>
</feature>
<feature type="transmembrane region" description="Helical" evidence="1">
    <location>
        <begin position="12"/>
        <end position="32"/>
    </location>
</feature>
<organism evidence="2 3">
    <name type="scientific">Sulfitobacter donghicola DSW-25 = KCTC 12864 = JCM 14565</name>
    <dbReference type="NCBI Taxonomy" id="1300350"/>
    <lineage>
        <taxon>Bacteria</taxon>
        <taxon>Pseudomonadati</taxon>
        <taxon>Pseudomonadota</taxon>
        <taxon>Alphaproteobacteria</taxon>
        <taxon>Rhodobacterales</taxon>
        <taxon>Roseobacteraceae</taxon>
        <taxon>Sulfitobacter</taxon>
    </lineage>
</organism>
<reference evidence="2 3" key="1">
    <citation type="submission" date="2014-01" db="EMBL/GenBank/DDBJ databases">
        <title>Sulfitobacter donghicola JCM 14565 Genome Sequencing.</title>
        <authorList>
            <person name="Lai Q."/>
            <person name="Hong Z."/>
        </authorList>
    </citation>
    <scope>NUCLEOTIDE SEQUENCE [LARGE SCALE GENOMIC DNA]</scope>
    <source>
        <strain evidence="2 3">JCM 14565</strain>
    </source>
</reference>
<evidence type="ECO:0000313" key="2">
    <source>
        <dbReference type="EMBL" id="KEJ91040.1"/>
    </source>
</evidence>
<feature type="transmembrane region" description="Helical" evidence="1">
    <location>
        <begin position="62"/>
        <end position="78"/>
    </location>
</feature>
<evidence type="ECO:0008006" key="4">
    <source>
        <dbReference type="Google" id="ProtNLM"/>
    </source>
</evidence>
<accession>A0A073INC3</accession>
<keyword evidence="1" id="KW-0472">Membrane</keyword>
<keyword evidence="3" id="KW-1185">Reference proteome</keyword>
<dbReference type="EMBL" id="JAMC01000001">
    <property type="protein sequence ID" value="KEJ91040.1"/>
    <property type="molecule type" value="Genomic_DNA"/>
</dbReference>
<evidence type="ECO:0000256" key="1">
    <source>
        <dbReference type="SAM" id="Phobius"/>
    </source>
</evidence>
<dbReference type="RefSeq" id="WP_025058761.1">
    <property type="nucleotide sequence ID" value="NZ_JAMC01000001.1"/>
</dbReference>
<feature type="transmembrane region" description="Helical" evidence="1">
    <location>
        <begin position="38"/>
        <end position="55"/>
    </location>
</feature>
<keyword evidence="1" id="KW-1133">Transmembrane helix</keyword>
<gene>
    <name evidence="2" type="ORF">DSW25_00290</name>
</gene>
<evidence type="ECO:0000313" key="3">
    <source>
        <dbReference type="Proteomes" id="UP000027734"/>
    </source>
</evidence>
<name>A0A073INC3_9RHOB</name>
<comment type="caution">
    <text evidence="2">The sequence shown here is derived from an EMBL/GenBank/DDBJ whole genome shotgun (WGS) entry which is preliminary data.</text>
</comment>
<dbReference type="AlphaFoldDB" id="A0A073INC3"/>
<feature type="transmembrane region" description="Helical" evidence="1">
    <location>
        <begin position="84"/>
        <end position="101"/>
    </location>
</feature>
<protein>
    <recommendedName>
        <fullName evidence="4">DUF3429 domain-containing protein</fullName>
    </recommendedName>
</protein>
<proteinExistence type="predicted"/>
<dbReference type="Proteomes" id="UP000027734">
    <property type="component" value="Unassembled WGS sequence"/>
</dbReference>
<dbReference type="eggNOG" id="ENOG5032SG5">
    <property type="taxonomic scope" value="Bacteria"/>
</dbReference>
<dbReference type="OrthoDB" id="673341at2"/>